<dbReference type="AlphaFoldDB" id="A0A0F9PPT5"/>
<dbReference type="EMBL" id="LAZR01002271">
    <property type="protein sequence ID" value="KKN32174.1"/>
    <property type="molecule type" value="Genomic_DNA"/>
</dbReference>
<evidence type="ECO:0000313" key="2">
    <source>
        <dbReference type="EMBL" id="KKN32174.1"/>
    </source>
</evidence>
<dbReference type="CDD" id="cd07726">
    <property type="entry name" value="ST1585-like_MBL-fold"/>
    <property type="match status" value="1"/>
</dbReference>
<gene>
    <name evidence="2" type="ORF">LCGC14_0816460</name>
</gene>
<dbReference type="SUPFAM" id="SSF56281">
    <property type="entry name" value="Metallo-hydrolase/oxidoreductase"/>
    <property type="match status" value="1"/>
</dbReference>
<dbReference type="SMART" id="SM00849">
    <property type="entry name" value="Lactamase_B"/>
    <property type="match status" value="1"/>
</dbReference>
<dbReference type="InterPro" id="IPR001279">
    <property type="entry name" value="Metallo-B-lactamas"/>
</dbReference>
<dbReference type="InterPro" id="IPR050855">
    <property type="entry name" value="NDM-1-like"/>
</dbReference>
<dbReference type="InterPro" id="IPR037482">
    <property type="entry name" value="ST1585_MBL-fold"/>
</dbReference>
<evidence type="ECO:0000259" key="1">
    <source>
        <dbReference type="SMART" id="SM00849"/>
    </source>
</evidence>
<dbReference type="Gene3D" id="3.60.15.10">
    <property type="entry name" value="Ribonuclease Z/Hydroxyacylglutathione hydrolase-like"/>
    <property type="match status" value="1"/>
</dbReference>
<reference evidence="2" key="1">
    <citation type="journal article" date="2015" name="Nature">
        <title>Complex archaea that bridge the gap between prokaryotes and eukaryotes.</title>
        <authorList>
            <person name="Spang A."/>
            <person name="Saw J.H."/>
            <person name="Jorgensen S.L."/>
            <person name="Zaremba-Niedzwiedzka K."/>
            <person name="Martijn J."/>
            <person name="Lind A.E."/>
            <person name="van Eijk R."/>
            <person name="Schleper C."/>
            <person name="Guy L."/>
            <person name="Ettema T.J."/>
        </authorList>
    </citation>
    <scope>NUCLEOTIDE SEQUENCE</scope>
</reference>
<name>A0A0F9PPT5_9ZZZZ</name>
<dbReference type="PANTHER" id="PTHR42951:SF4">
    <property type="entry name" value="ACYL-COENZYME A THIOESTERASE MBLAC2"/>
    <property type="match status" value="1"/>
</dbReference>
<protein>
    <recommendedName>
        <fullName evidence="1">Metallo-beta-lactamase domain-containing protein</fullName>
    </recommendedName>
</protein>
<proteinExistence type="predicted"/>
<sequence length="309" mass="35611">MSVSKVESNLYEIHLNLEGPRFTSFLSSWVYFDDEICFIVDPGPTSVIGPFKKALKTIGIKNDEIKYFLLTHIHLDHAGGIGELIKSFSGAKIICHPRAFKHLINPERLWEGSLKVLGDVAKSYGKMEPVSEDRIEFQKIIYNGRIKIIETAGHAPHHQSYIFDKYLFSGEAAGVNIPLEGSIYTRPATPPIFNYEVWASSIIRLLNENLKDYKMCYAHFGIRENANRLLKIAEKQLITWIRVIDGLSEKWDKPNYLETVKKTLKNEDNYFASIDFLDENMREKELFFVNNSILGITDYLRKEKLDKKN</sequence>
<dbReference type="Pfam" id="PF00753">
    <property type="entry name" value="Lactamase_B"/>
    <property type="match status" value="1"/>
</dbReference>
<accession>A0A0F9PPT5</accession>
<dbReference type="InterPro" id="IPR036866">
    <property type="entry name" value="RibonucZ/Hydroxyglut_hydro"/>
</dbReference>
<dbReference type="PANTHER" id="PTHR42951">
    <property type="entry name" value="METALLO-BETA-LACTAMASE DOMAIN-CONTAINING"/>
    <property type="match status" value="1"/>
</dbReference>
<organism evidence="2">
    <name type="scientific">marine sediment metagenome</name>
    <dbReference type="NCBI Taxonomy" id="412755"/>
    <lineage>
        <taxon>unclassified sequences</taxon>
        <taxon>metagenomes</taxon>
        <taxon>ecological metagenomes</taxon>
    </lineage>
</organism>
<feature type="domain" description="Metallo-beta-lactamase" evidence="1">
    <location>
        <begin position="25"/>
        <end position="219"/>
    </location>
</feature>
<comment type="caution">
    <text evidence="2">The sequence shown here is derived from an EMBL/GenBank/DDBJ whole genome shotgun (WGS) entry which is preliminary data.</text>
</comment>